<keyword evidence="4" id="KW-1185">Reference proteome</keyword>
<feature type="region of interest" description="Disordered" evidence="1">
    <location>
        <begin position="76"/>
        <end position="145"/>
    </location>
</feature>
<dbReference type="EMBL" id="CABDUW010000936">
    <property type="protein sequence ID" value="VTJ77017.1"/>
    <property type="molecule type" value="Genomic_DNA"/>
</dbReference>
<dbReference type="EMBL" id="WJEC01000662">
    <property type="protein sequence ID" value="KAF7481943.1"/>
    <property type="molecule type" value="Genomic_DNA"/>
</dbReference>
<accession>A0A5E4C514</accession>
<organism evidence="3 4">
    <name type="scientific">Marmota monax</name>
    <name type="common">Woodchuck</name>
    <dbReference type="NCBI Taxonomy" id="9995"/>
    <lineage>
        <taxon>Eukaryota</taxon>
        <taxon>Metazoa</taxon>
        <taxon>Chordata</taxon>
        <taxon>Craniata</taxon>
        <taxon>Vertebrata</taxon>
        <taxon>Euteleostomi</taxon>
        <taxon>Mammalia</taxon>
        <taxon>Eutheria</taxon>
        <taxon>Euarchontoglires</taxon>
        <taxon>Glires</taxon>
        <taxon>Rodentia</taxon>
        <taxon>Sciuromorpha</taxon>
        <taxon>Sciuridae</taxon>
        <taxon>Xerinae</taxon>
        <taxon>Marmotini</taxon>
        <taxon>Marmota</taxon>
    </lineage>
</organism>
<proteinExistence type="predicted"/>
<sequence>MSHRRENLAVMMREQPLRAFRVEVVGLAQEPGVSEVETPTLPVAGNWLYCFSAQGCPQSLAPLILRGSASEAGEEALLGAPVAGPGGAPQTSPRGPEVQRELPGGAWFRPGLLTGDVWTESWPKEDRTPGEGCRSAYVRPVPAGR</sequence>
<reference evidence="3 4" key="1">
    <citation type="submission" date="2019-04" db="EMBL/GenBank/DDBJ databases">
        <authorList>
            <person name="Alioto T."/>
            <person name="Alioto T."/>
        </authorList>
    </citation>
    <scope>NUCLEOTIDE SEQUENCE [LARGE SCALE GENOMIC DNA]</scope>
</reference>
<evidence type="ECO:0000313" key="4">
    <source>
        <dbReference type="Proteomes" id="UP000335636"/>
    </source>
</evidence>
<evidence type="ECO:0000313" key="3">
    <source>
        <dbReference type="EMBL" id="VTJ77017.1"/>
    </source>
</evidence>
<evidence type="ECO:0000256" key="1">
    <source>
        <dbReference type="SAM" id="MobiDB-lite"/>
    </source>
</evidence>
<reference evidence="2" key="2">
    <citation type="submission" date="2020-08" db="EMBL/GenBank/DDBJ databases">
        <authorList>
            <person name="Shumante A."/>
            <person name="Zimin A.V."/>
            <person name="Puiu D."/>
            <person name="Salzberg S.L."/>
        </authorList>
    </citation>
    <scope>NUCLEOTIDE SEQUENCE</scope>
    <source>
        <strain evidence="2">WC2-LM</strain>
        <tissue evidence="2">Liver</tissue>
    </source>
</reference>
<evidence type="ECO:0000313" key="2">
    <source>
        <dbReference type="EMBL" id="KAF7481943.1"/>
    </source>
</evidence>
<dbReference type="Proteomes" id="UP000335636">
    <property type="component" value="Unassembled WGS sequence"/>
</dbReference>
<name>A0A5E4C514_MARMO</name>
<dbReference type="Proteomes" id="UP000662637">
    <property type="component" value="Unassembled WGS sequence"/>
</dbReference>
<protein>
    <submittedName>
        <fullName evidence="3">Uncharacterized protein</fullName>
    </submittedName>
</protein>
<dbReference type="AlphaFoldDB" id="A0A5E4C514"/>
<gene>
    <name evidence="2" type="ORF">GHT09_006826</name>
    <name evidence="3" type="ORF">MONAX_5E020412</name>
</gene>